<evidence type="ECO:0000313" key="3">
    <source>
        <dbReference type="Proteomes" id="UP000594261"/>
    </source>
</evidence>
<evidence type="ECO:0000259" key="1">
    <source>
        <dbReference type="Pfam" id="PF13456"/>
    </source>
</evidence>
<dbReference type="GO" id="GO:0003676">
    <property type="term" value="F:nucleic acid binding"/>
    <property type="evidence" value="ECO:0007669"/>
    <property type="project" value="InterPro"/>
</dbReference>
<dbReference type="Pfam" id="PF13456">
    <property type="entry name" value="RVT_3"/>
    <property type="match status" value="1"/>
</dbReference>
<dbReference type="EnsemblPlants" id="QL05p038991:mrna">
    <property type="protein sequence ID" value="QL05p038991:mrna"/>
    <property type="gene ID" value="QL05p038991"/>
</dbReference>
<dbReference type="CDD" id="cd06222">
    <property type="entry name" value="RNase_H_like"/>
    <property type="match status" value="1"/>
</dbReference>
<dbReference type="InterPro" id="IPR012337">
    <property type="entry name" value="RNaseH-like_sf"/>
</dbReference>
<dbReference type="AlphaFoldDB" id="A0A7N2LNL5"/>
<evidence type="ECO:0000313" key="2">
    <source>
        <dbReference type="EnsemblPlants" id="QL05p038991:mrna"/>
    </source>
</evidence>
<sequence length="190" mass="21170">MLHARNLVEEFFEVQKQALKLDINHPPVKWTPPPETVYKANFDAALFEHLGLAGLGVVFQDSGGNIIAALSQKIKLPQTVELVEALVARRAVTLAAKLSVFKVMVEGDCMRVVQALNGHGRCLTMFGHVVEETRRLGSCLEFCSFHHVKREGNKLAHSLARRAVLFVDMDVWVEELPEDLDVVFQGDLAL</sequence>
<keyword evidence="3" id="KW-1185">Reference proteome</keyword>
<dbReference type="InterPro" id="IPR052929">
    <property type="entry name" value="RNase_H-like_EbsB-rel"/>
</dbReference>
<accession>A0A7N2LNL5</accession>
<dbReference type="OMA" id="LESERWW"/>
<dbReference type="Proteomes" id="UP000594261">
    <property type="component" value="Chromosome 5"/>
</dbReference>
<reference evidence="2 3" key="1">
    <citation type="journal article" date="2016" name="G3 (Bethesda)">
        <title>First Draft Assembly and Annotation of the Genome of a California Endemic Oak Quercus lobata Nee (Fagaceae).</title>
        <authorList>
            <person name="Sork V.L."/>
            <person name="Fitz-Gibbon S.T."/>
            <person name="Puiu D."/>
            <person name="Crepeau M."/>
            <person name="Gugger P.F."/>
            <person name="Sherman R."/>
            <person name="Stevens K."/>
            <person name="Langley C.H."/>
            <person name="Pellegrini M."/>
            <person name="Salzberg S.L."/>
        </authorList>
    </citation>
    <scope>NUCLEOTIDE SEQUENCE [LARGE SCALE GENOMIC DNA]</scope>
    <source>
        <strain evidence="2 3">cv. SW786</strain>
    </source>
</reference>
<dbReference type="GO" id="GO:0004523">
    <property type="term" value="F:RNA-DNA hybrid ribonuclease activity"/>
    <property type="evidence" value="ECO:0007669"/>
    <property type="project" value="InterPro"/>
</dbReference>
<reference evidence="2" key="2">
    <citation type="submission" date="2021-01" db="UniProtKB">
        <authorList>
            <consortium name="EnsemblPlants"/>
        </authorList>
    </citation>
    <scope>IDENTIFICATION</scope>
</reference>
<dbReference type="InterPro" id="IPR036397">
    <property type="entry name" value="RNaseH_sf"/>
</dbReference>
<dbReference type="Gramene" id="QL05p038991:mrna">
    <property type="protein sequence ID" value="QL05p038991:mrna"/>
    <property type="gene ID" value="QL05p038991"/>
</dbReference>
<organism evidence="2 3">
    <name type="scientific">Quercus lobata</name>
    <name type="common">Valley oak</name>
    <dbReference type="NCBI Taxonomy" id="97700"/>
    <lineage>
        <taxon>Eukaryota</taxon>
        <taxon>Viridiplantae</taxon>
        <taxon>Streptophyta</taxon>
        <taxon>Embryophyta</taxon>
        <taxon>Tracheophyta</taxon>
        <taxon>Spermatophyta</taxon>
        <taxon>Magnoliopsida</taxon>
        <taxon>eudicotyledons</taxon>
        <taxon>Gunneridae</taxon>
        <taxon>Pentapetalae</taxon>
        <taxon>rosids</taxon>
        <taxon>fabids</taxon>
        <taxon>Fagales</taxon>
        <taxon>Fagaceae</taxon>
        <taxon>Quercus</taxon>
    </lineage>
</organism>
<dbReference type="InterPro" id="IPR002156">
    <property type="entry name" value="RNaseH_domain"/>
</dbReference>
<dbReference type="InParanoid" id="A0A7N2LNL5"/>
<name>A0A7N2LNL5_QUELO</name>
<dbReference type="Gene3D" id="3.30.420.10">
    <property type="entry name" value="Ribonuclease H-like superfamily/Ribonuclease H"/>
    <property type="match status" value="1"/>
</dbReference>
<dbReference type="EMBL" id="LRBV02000005">
    <property type="status" value="NOT_ANNOTATED_CDS"/>
    <property type="molecule type" value="Genomic_DNA"/>
</dbReference>
<protein>
    <recommendedName>
        <fullName evidence="1">RNase H type-1 domain-containing protein</fullName>
    </recommendedName>
</protein>
<dbReference type="PANTHER" id="PTHR47074">
    <property type="entry name" value="BNAC02G40300D PROTEIN"/>
    <property type="match status" value="1"/>
</dbReference>
<dbReference type="SUPFAM" id="SSF53098">
    <property type="entry name" value="Ribonuclease H-like"/>
    <property type="match status" value="1"/>
</dbReference>
<proteinExistence type="predicted"/>
<dbReference type="PANTHER" id="PTHR47074:SF48">
    <property type="entry name" value="POLYNUCLEOTIDYL TRANSFERASE, RIBONUCLEASE H-LIKE SUPERFAMILY PROTEIN"/>
    <property type="match status" value="1"/>
</dbReference>
<dbReference type="InterPro" id="IPR044730">
    <property type="entry name" value="RNase_H-like_dom_plant"/>
</dbReference>
<feature type="domain" description="RNase H type-1" evidence="1">
    <location>
        <begin position="41"/>
        <end position="163"/>
    </location>
</feature>